<keyword evidence="8" id="KW-1185">Reference proteome</keyword>
<evidence type="ECO:0000313" key="8">
    <source>
        <dbReference type="Proteomes" id="UP001634747"/>
    </source>
</evidence>
<protein>
    <submittedName>
        <fullName evidence="7">Glycoside hydrolase family 28 protein</fullName>
        <ecNumber evidence="7">3.2.1.-</ecNumber>
    </submittedName>
</protein>
<keyword evidence="2 4" id="KW-0378">Hydrolase</keyword>
<dbReference type="RefSeq" id="WP_344687076.1">
    <property type="nucleotide sequence ID" value="NZ_BAABBH010000001.1"/>
</dbReference>
<name>A0ABW9KQ09_9BACT</name>
<keyword evidence="5" id="KW-0732">Signal</keyword>
<evidence type="ECO:0000256" key="4">
    <source>
        <dbReference type="RuleBase" id="RU361169"/>
    </source>
</evidence>
<evidence type="ECO:0000313" key="7">
    <source>
        <dbReference type="EMBL" id="MFN2977448.1"/>
    </source>
</evidence>
<feature type="chain" id="PRO_5046442336" evidence="5">
    <location>
        <begin position="19"/>
        <end position="467"/>
    </location>
</feature>
<evidence type="ECO:0000259" key="6">
    <source>
        <dbReference type="Pfam" id="PF12708"/>
    </source>
</evidence>
<organism evidence="7 8">
    <name type="scientific">Terriglobus aquaticus</name>
    <dbReference type="NCBI Taxonomy" id="940139"/>
    <lineage>
        <taxon>Bacteria</taxon>
        <taxon>Pseudomonadati</taxon>
        <taxon>Acidobacteriota</taxon>
        <taxon>Terriglobia</taxon>
        <taxon>Terriglobales</taxon>
        <taxon>Acidobacteriaceae</taxon>
        <taxon>Terriglobus</taxon>
    </lineage>
</organism>
<dbReference type="EMBL" id="JBJYXY010000001">
    <property type="protein sequence ID" value="MFN2977448.1"/>
    <property type="molecule type" value="Genomic_DNA"/>
</dbReference>
<dbReference type="InterPro" id="IPR024535">
    <property type="entry name" value="RHGA/B-epi-like_pectate_lyase"/>
</dbReference>
<dbReference type="InterPro" id="IPR011050">
    <property type="entry name" value="Pectin_lyase_fold/virulence"/>
</dbReference>
<feature type="domain" description="Rhamnogalacturonase A/B/Epimerase-like pectate lyase" evidence="6">
    <location>
        <begin position="25"/>
        <end position="63"/>
    </location>
</feature>
<evidence type="ECO:0000256" key="3">
    <source>
        <dbReference type="ARBA" id="ARBA00023295"/>
    </source>
</evidence>
<dbReference type="Gene3D" id="2.160.20.10">
    <property type="entry name" value="Single-stranded right-handed beta-helix, Pectin lyase-like"/>
    <property type="match status" value="1"/>
</dbReference>
<dbReference type="SUPFAM" id="SSF51126">
    <property type="entry name" value="Pectin lyase-like"/>
    <property type="match status" value="1"/>
</dbReference>
<sequence length="467" mass="51183">MRCAFMLLIPSCVTAAHAATRTVTDAKGDGVADDTAAIQRVLDAAEGTHDTVTLRPGTYRIGSLFVKSGSRFDVPSGVTLRGIQELRAYPLRPTRVAGIEMTWPSALINVYGQHDVQITGAGTIDGDGSYWWKSYWDLRHIEEPKGLRWASDYDAKRPRLIQIFNSNDVTLDGPTLTRSGFWTVHICYSHDVTVRNVTIRNNEGGKGPSTDGIDIDSSREVLVEHADIDVNDDALCLKAGRDADGLRVNRPTEDVVLRDSLIRRGAAVVTFGSETSGGFRNIEAYNLTGQGTSTGVLFKSAKTRGGWGDNLRIHDIHLTYVPVAIRVTMNWNPAYSYAVMPAGLVDPPTYYKTLTTKVEPPERGLAHFRNVHIWNVDAKNAKRAFEISAYPEAKLVDFAIDHVNVSAQAAGSIADTQDLKLSDITLRLNDTAPIATSDDPGLSGLGQVHYVKSADAYRDPKDMFHDQ</sequence>
<dbReference type="PANTHER" id="PTHR31339">
    <property type="entry name" value="PECTIN LYASE-RELATED"/>
    <property type="match status" value="1"/>
</dbReference>
<evidence type="ECO:0000256" key="1">
    <source>
        <dbReference type="ARBA" id="ARBA00008834"/>
    </source>
</evidence>
<dbReference type="SMART" id="SM00710">
    <property type="entry name" value="PbH1"/>
    <property type="match status" value="4"/>
</dbReference>
<dbReference type="InterPro" id="IPR051801">
    <property type="entry name" value="GH28_Enzymes"/>
</dbReference>
<evidence type="ECO:0000256" key="2">
    <source>
        <dbReference type="ARBA" id="ARBA00022801"/>
    </source>
</evidence>
<comment type="similarity">
    <text evidence="1 4">Belongs to the glycosyl hydrolase 28 family.</text>
</comment>
<feature type="signal peptide" evidence="5">
    <location>
        <begin position="1"/>
        <end position="18"/>
    </location>
</feature>
<dbReference type="Pfam" id="PF12708">
    <property type="entry name" value="Pect-lyase_RHGA_epim"/>
    <property type="match status" value="1"/>
</dbReference>
<dbReference type="EC" id="3.2.1.-" evidence="7"/>
<evidence type="ECO:0000256" key="5">
    <source>
        <dbReference type="SAM" id="SignalP"/>
    </source>
</evidence>
<keyword evidence="3 4" id="KW-0326">Glycosidase</keyword>
<accession>A0ABW9KQ09</accession>
<dbReference type="PANTHER" id="PTHR31339:SF9">
    <property type="entry name" value="PLASMIN AND FIBRONECTIN-BINDING PROTEIN A"/>
    <property type="match status" value="1"/>
</dbReference>
<dbReference type="InterPro" id="IPR000743">
    <property type="entry name" value="Glyco_hydro_28"/>
</dbReference>
<dbReference type="GO" id="GO:0016798">
    <property type="term" value="F:hydrolase activity, acting on glycosyl bonds"/>
    <property type="evidence" value="ECO:0007669"/>
    <property type="project" value="UniProtKB-KW"/>
</dbReference>
<proteinExistence type="inferred from homology"/>
<reference evidence="7 8" key="1">
    <citation type="submission" date="2024-12" db="EMBL/GenBank/DDBJ databases">
        <authorList>
            <person name="Lee Y."/>
        </authorList>
    </citation>
    <scope>NUCLEOTIDE SEQUENCE [LARGE SCALE GENOMIC DNA]</scope>
    <source>
        <strain evidence="7 8">03SUJ4</strain>
    </source>
</reference>
<dbReference type="Proteomes" id="UP001634747">
    <property type="component" value="Unassembled WGS sequence"/>
</dbReference>
<dbReference type="InterPro" id="IPR012334">
    <property type="entry name" value="Pectin_lyas_fold"/>
</dbReference>
<dbReference type="Pfam" id="PF00295">
    <property type="entry name" value="Glyco_hydro_28"/>
    <property type="match status" value="1"/>
</dbReference>
<comment type="caution">
    <text evidence="7">The sequence shown here is derived from an EMBL/GenBank/DDBJ whole genome shotgun (WGS) entry which is preliminary data.</text>
</comment>
<gene>
    <name evidence="7" type="ORF">ACK2TP_16880</name>
</gene>
<dbReference type="InterPro" id="IPR006626">
    <property type="entry name" value="PbH1"/>
</dbReference>